<reference evidence="2 3" key="1">
    <citation type="submission" date="2019-03" db="EMBL/GenBank/DDBJ databases">
        <title>First draft genome of Liparis tanakae, snailfish: a comprehensive survey of snailfish specific genes.</title>
        <authorList>
            <person name="Kim W."/>
            <person name="Song I."/>
            <person name="Jeong J.-H."/>
            <person name="Kim D."/>
            <person name="Kim S."/>
            <person name="Ryu S."/>
            <person name="Song J.Y."/>
            <person name="Lee S.K."/>
        </authorList>
    </citation>
    <scope>NUCLEOTIDE SEQUENCE [LARGE SCALE GENOMIC DNA]</scope>
    <source>
        <tissue evidence="2">Muscle</tissue>
    </source>
</reference>
<proteinExistence type="predicted"/>
<protein>
    <submittedName>
        <fullName evidence="2">Uncharacterized protein</fullName>
    </submittedName>
</protein>
<gene>
    <name evidence="2" type="ORF">EYF80_055237</name>
</gene>
<keyword evidence="3" id="KW-1185">Reference proteome</keyword>
<dbReference type="AlphaFoldDB" id="A0A4Z2F0D7"/>
<evidence type="ECO:0000313" key="3">
    <source>
        <dbReference type="Proteomes" id="UP000314294"/>
    </source>
</evidence>
<feature type="compositionally biased region" description="Low complexity" evidence="1">
    <location>
        <begin position="12"/>
        <end position="23"/>
    </location>
</feature>
<feature type="region of interest" description="Disordered" evidence="1">
    <location>
        <begin position="128"/>
        <end position="192"/>
    </location>
</feature>
<comment type="caution">
    <text evidence="2">The sequence shown here is derived from an EMBL/GenBank/DDBJ whole genome shotgun (WGS) entry which is preliminary data.</text>
</comment>
<feature type="compositionally biased region" description="Low complexity" evidence="1">
    <location>
        <begin position="84"/>
        <end position="97"/>
    </location>
</feature>
<feature type="region of interest" description="Disordered" evidence="1">
    <location>
        <begin position="1"/>
        <end position="97"/>
    </location>
</feature>
<feature type="compositionally biased region" description="Basic and acidic residues" evidence="1">
    <location>
        <begin position="56"/>
        <end position="67"/>
    </location>
</feature>
<accession>A0A4Z2F0D7</accession>
<dbReference type="Proteomes" id="UP000314294">
    <property type="component" value="Unassembled WGS sequence"/>
</dbReference>
<evidence type="ECO:0000313" key="2">
    <source>
        <dbReference type="EMBL" id="TNN34595.1"/>
    </source>
</evidence>
<sequence length="192" mass="19987">MSSAASHRQRAPEATAASPASASLMIRGGNASSSSSNKDIRKTGSSRPADLQQRPDPLDRQTSKQRPDLIATSRSVAQLNGGCPSSSPPRLLGSPPRLLAPRIASSLSDIGRPARRHFIRDVVHVKMEFPSPPVPDTSPPRSRPSSPPGAAARLRPAASARQVSGSGSAETRWAGLDPAEPAGSVPAARRST</sequence>
<name>A0A4Z2F0D7_9TELE</name>
<evidence type="ECO:0000256" key="1">
    <source>
        <dbReference type="SAM" id="MobiDB-lite"/>
    </source>
</evidence>
<feature type="compositionally biased region" description="Low complexity" evidence="1">
    <location>
        <begin position="148"/>
        <end position="161"/>
    </location>
</feature>
<organism evidence="2 3">
    <name type="scientific">Liparis tanakae</name>
    <name type="common">Tanaka's snailfish</name>
    <dbReference type="NCBI Taxonomy" id="230148"/>
    <lineage>
        <taxon>Eukaryota</taxon>
        <taxon>Metazoa</taxon>
        <taxon>Chordata</taxon>
        <taxon>Craniata</taxon>
        <taxon>Vertebrata</taxon>
        <taxon>Euteleostomi</taxon>
        <taxon>Actinopterygii</taxon>
        <taxon>Neopterygii</taxon>
        <taxon>Teleostei</taxon>
        <taxon>Neoteleostei</taxon>
        <taxon>Acanthomorphata</taxon>
        <taxon>Eupercaria</taxon>
        <taxon>Perciformes</taxon>
        <taxon>Cottioidei</taxon>
        <taxon>Cottales</taxon>
        <taxon>Liparidae</taxon>
        <taxon>Liparis</taxon>
    </lineage>
</organism>
<feature type="compositionally biased region" description="Pro residues" evidence="1">
    <location>
        <begin position="130"/>
        <end position="147"/>
    </location>
</feature>
<dbReference type="EMBL" id="SRLO01001928">
    <property type="protein sequence ID" value="TNN34595.1"/>
    <property type="molecule type" value="Genomic_DNA"/>
</dbReference>